<accession>A0A2N7CIZ1</accession>
<name>A0A2N7CIZ1_VIBSP</name>
<protein>
    <submittedName>
        <fullName evidence="2">Uncharacterized protein</fullName>
    </submittedName>
</protein>
<comment type="caution">
    <text evidence="2">The sequence shown here is derived from an EMBL/GenBank/DDBJ whole genome shotgun (WGS) entry which is preliminary data.</text>
</comment>
<proteinExistence type="predicted"/>
<dbReference type="AlphaFoldDB" id="A0A2N7CIZ1"/>
<dbReference type="Proteomes" id="UP000235405">
    <property type="component" value="Unassembled WGS sequence"/>
</dbReference>
<reference evidence="3" key="1">
    <citation type="submission" date="2016-07" db="EMBL/GenBank/DDBJ databases">
        <title>Nontailed viruses are major unrecognized killers of bacteria in the ocean.</title>
        <authorList>
            <person name="Kauffman K."/>
            <person name="Hussain F."/>
            <person name="Yang J."/>
            <person name="Arevalo P."/>
            <person name="Brown J."/>
            <person name="Cutler M."/>
            <person name="Kelly L."/>
            <person name="Polz M.F."/>
        </authorList>
    </citation>
    <scope>NUCLEOTIDE SEQUENCE [LARGE SCALE GENOMIC DNA]</scope>
    <source>
        <strain evidence="3">10N.286.54.F3</strain>
    </source>
</reference>
<keyword evidence="1" id="KW-1133">Transmembrane helix</keyword>
<keyword evidence="1" id="KW-0472">Membrane</keyword>
<organism evidence="2 3">
    <name type="scientific">Vibrio splendidus</name>
    <dbReference type="NCBI Taxonomy" id="29497"/>
    <lineage>
        <taxon>Bacteria</taxon>
        <taxon>Pseudomonadati</taxon>
        <taxon>Pseudomonadota</taxon>
        <taxon>Gammaproteobacteria</taxon>
        <taxon>Vibrionales</taxon>
        <taxon>Vibrionaceae</taxon>
        <taxon>Vibrio</taxon>
    </lineage>
</organism>
<evidence type="ECO:0000313" key="3">
    <source>
        <dbReference type="Proteomes" id="UP000235405"/>
    </source>
</evidence>
<evidence type="ECO:0000256" key="1">
    <source>
        <dbReference type="SAM" id="Phobius"/>
    </source>
</evidence>
<sequence length="70" mass="7996">MESIVLTAEQVEAIAEAFAIYGFIGVLGALFLYDLLSWFALKSVSRFRSFFEKPTYTDVIERRARAKVSR</sequence>
<dbReference type="EMBL" id="MCSW01000051">
    <property type="protein sequence ID" value="PMF30558.1"/>
    <property type="molecule type" value="Genomic_DNA"/>
</dbReference>
<gene>
    <name evidence="2" type="ORF">BCV19_23565</name>
</gene>
<dbReference type="RefSeq" id="WP_102481849.1">
    <property type="nucleotide sequence ID" value="NZ_MCSW01000051.1"/>
</dbReference>
<evidence type="ECO:0000313" key="2">
    <source>
        <dbReference type="EMBL" id="PMF30558.1"/>
    </source>
</evidence>
<keyword evidence="1" id="KW-0812">Transmembrane</keyword>
<feature type="transmembrane region" description="Helical" evidence="1">
    <location>
        <begin position="20"/>
        <end position="41"/>
    </location>
</feature>